<feature type="region of interest" description="Disordered" evidence="1">
    <location>
        <begin position="1"/>
        <end position="32"/>
    </location>
</feature>
<evidence type="ECO:0000256" key="1">
    <source>
        <dbReference type="SAM" id="MobiDB-lite"/>
    </source>
</evidence>
<sequence>MSSVTPGSSQTSSKVGSLADEKPGKRWNGYEDKKMPEKLLKGAIAGDTKRTAPGFLDLPLPFLSGVHYQHELHHLVRDEGVCYESFHGPILLPDVFPCFPRLPV</sequence>
<organism evidence="2 3">
    <name type="scientific">Guyanagaster necrorhizus</name>
    <dbReference type="NCBI Taxonomy" id="856835"/>
    <lineage>
        <taxon>Eukaryota</taxon>
        <taxon>Fungi</taxon>
        <taxon>Dikarya</taxon>
        <taxon>Basidiomycota</taxon>
        <taxon>Agaricomycotina</taxon>
        <taxon>Agaricomycetes</taxon>
        <taxon>Agaricomycetidae</taxon>
        <taxon>Agaricales</taxon>
        <taxon>Marasmiineae</taxon>
        <taxon>Physalacriaceae</taxon>
        <taxon>Guyanagaster</taxon>
    </lineage>
</organism>
<reference evidence="2" key="1">
    <citation type="submission" date="2020-11" db="EMBL/GenBank/DDBJ databases">
        <title>Adaptations for nitrogen fixation in a non-lichenized fungal sporocarp promotes dispersal by wood-feeding termites.</title>
        <authorList>
            <consortium name="DOE Joint Genome Institute"/>
            <person name="Koch R.A."/>
            <person name="Yoon G."/>
            <person name="Arayal U."/>
            <person name="Lail K."/>
            <person name="Amirebrahimi M."/>
            <person name="Labutti K."/>
            <person name="Lipzen A."/>
            <person name="Riley R."/>
            <person name="Barry K."/>
            <person name="Henrissat B."/>
            <person name="Grigoriev I.V."/>
            <person name="Herr J.R."/>
            <person name="Aime M.C."/>
        </authorList>
    </citation>
    <scope>NUCLEOTIDE SEQUENCE</scope>
    <source>
        <strain evidence="2">MCA 3950</strain>
    </source>
</reference>
<evidence type="ECO:0000313" key="2">
    <source>
        <dbReference type="EMBL" id="KAG7445743.1"/>
    </source>
</evidence>
<accession>A0A9P8ARU5</accession>
<dbReference type="RefSeq" id="XP_043039243.1">
    <property type="nucleotide sequence ID" value="XM_043177275.1"/>
</dbReference>
<dbReference type="Proteomes" id="UP000812287">
    <property type="component" value="Unassembled WGS sequence"/>
</dbReference>
<dbReference type="GeneID" id="66099562"/>
<feature type="compositionally biased region" description="Basic and acidic residues" evidence="1">
    <location>
        <begin position="19"/>
        <end position="32"/>
    </location>
</feature>
<protein>
    <submittedName>
        <fullName evidence="2">Uncharacterized protein</fullName>
    </submittedName>
</protein>
<dbReference type="EMBL" id="MU250536">
    <property type="protein sequence ID" value="KAG7445743.1"/>
    <property type="molecule type" value="Genomic_DNA"/>
</dbReference>
<dbReference type="AlphaFoldDB" id="A0A9P8ARU5"/>
<comment type="caution">
    <text evidence="2">The sequence shown here is derived from an EMBL/GenBank/DDBJ whole genome shotgun (WGS) entry which is preliminary data.</text>
</comment>
<gene>
    <name evidence="2" type="ORF">BT62DRAFT_1006771</name>
</gene>
<feature type="compositionally biased region" description="Low complexity" evidence="1">
    <location>
        <begin position="1"/>
        <end position="13"/>
    </location>
</feature>
<proteinExistence type="predicted"/>
<name>A0A9P8ARU5_9AGAR</name>
<evidence type="ECO:0000313" key="3">
    <source>
        <dbReference type="Proteomes" id="UP000812287"/>
    </source>
</evidence>
<keyword evidence="3" id="KW-1185">Reference proteome</keyword>